<keyword evidence="1" id="KW-0808">Transferase</keyword>
<dbReference type="EMBL" id="NXIC01000002">
    <property type="protein sequence ID" value="RXI26102.1"/>
    <property type="molecule type" value="Genomic_DNA"/>
</dbReference>
<keyword evidence="4" id="KW-1185">Reference proteome</keyword>
<dbReference type="InterPro" id="IPR029063">
    <property type="entry name" value="SAM-dependent_MTases_sf"/>
</dbReference>
<name>A0AAD0WP71_9BACT</name>
<sequence>MEFNYVANIVDKVPYISKTNANYIYDFIIENKIQNILELGIAHGTATCYMAAALNKLGAGKITAVDLQSVAKDFKPSCEEQLKKCNLERYVEVHRMKTGYNWFLHNKIKENSINNKCEEEYDLCIIDGPKNWIIDSSAFFLVDKLLKLYNQIEKLKNNGNKFLIYGYGSMAKIIESLMPKQITGFIDLNYDKLNNEKVFSIENGLKKDFDFILISILGREEEVIDSLINEYSIQKDKIIKLI</sequence>
<proteinExistence type="predicted"/>
<reference evidence="2 4" key="1">
    <citation type="submission" date="2017-09" db="EMBL/GenBank/DDBJ databases">
        <title>Genomics of the genus Arcobacter.</title>
        <authorList>
            <person name="Perez-Cataluna A."/>
            <person name="Figueras M.J."/>
            <person name="Salas-Masso N."/>
        </authorList>
    </citation>
    <scope>NUCLEOTIDE SEQUENCE [LARGE SCALE GENOMIC DNA]</scope>
    <source>
        <strain evidence="2 4">LMG 6621</strain>
    </source>
</reference>
<dbReference type="Gene3D" id="3.40.50.720">
    <property type="entry name" value="NAD(P)-binding Rossmann-like Domain"/>
    <property type="match status" value="1"/>
</dbReference>
<dbReference type="GO" id="GO:0008168">
    <property type="term" value="F:methyltransferase activity"/>
    <property type="evidence" value="ECO:0007669"/>
    <property type="project" value="UniProtKB-KW"/>
</dbReference>
<dbReference type="Proteomes" id="UP000290580">
    <property type="component" value="Unassembled WGS sequence"/>
</dbReference>
<dbReference type="GO" id="GO:0032259">
    <property type="term" value="P:methylation"/>
    <property type="evidence" value="ECO:0007669"/>
    <property type="project" value="UniProtKB-KW"/>
</dbReference>
<dbReference type="Gene3D" id="3.40.50.150">
    <property type="entry name" value="Vaccinia Virus protein VP39"/>
    <property type="match status" value="1"/>
</dbReference>
<keyword evidence="1" id="KW-0489">Methyltransferase</keyword>
<protein>
    <submittedName>
        <fullName evidence="1">Methyltransferase</fullName>
    </submittedName>
</protein>
<organism evidence="1 3">
    <name type="scientific">Aliarcobacter skirrowii CCUG 10374</name>
    <dbReference type="NCBI Taxonomy" id="1032239"/>
    <lineage>
        <taxon>Bacteria</taxon>
        <taxon>Pseudomonadati</taxon>
        <taxon>Campylobacterota</taxon>
        <taxon>Epsilonproteobacteria</taxon>
        <taxon>Campylobacterales</taxon>
        <taxon>Arcobacteraceae</taxon>
        <taxon>Aliarcobacter</taxon>
    </lineage>
</organism>
<evidence type="ECO:0000313" key="4">
    <source>
        <dbReference type="Proteomes" id="UP000290580"/>
    </source>
</evidence>
<evidence type="ECO:0000313" key="3">
    <source>
        <dbReference type="Proteomes" id="UP000262029"/>
    </source>
</evidence>
<dbReference type="Proteomes" id="UP000262029">
    <property type="component" value="Chromosome"/>
</dbReference>
<reference evidence="1 3" key="2">
    <citation type="submission" date="2018-08" db="EMBL/GenBank/DDBJ databases">
        <title>Complete genome of the Arcobacter skirrowii type strain LMG 6621.</title>
        <authorList>
            <person name="Miller W.G."/>
            <person name="Yee E."/>
            <person name="Bono J.L."/>
        </authorList>
    </citation>
    <scope>NUCLEOTIDE SEQUENCE [LARGE SCALE GENOMIC DNA]</scope>
    <source>
        <strain evidence="1 3">CCUG 10374</strain>
    </source>
</reference>
<dbReference type="AlphaFoldDB" id="A0AAD0WP71"/>
<dbReference type="EMBL" id="CP032099">
    <property type="protein sequence ID" value="AXX85664.1"/>
    <property type="molecule type" value="Genomic_DNA"/>
</dbReference>
<evidence type="ECO:0000313" key="2">
    <source>
        <dbReference type="EMBL" id="RXI26102.1"/>
    </source>
</evidence>
<dbReference type="SUPFAM" id="SSF53335">
    <property type="entry name" value="S-adenosyl-L-methionine-dependent methyltransferases"/>
    <property type="match status" value="1"/>
</dbReference>
<gene>
    <name evidence="1" type="ORF">ASKIR_1897</name>
    <name evidence="2" type="ORF">CP959_04085</name>
</gene>
<evidence type="ECO:0000313" key="1">
    <source>
        <dbReference type="EMBL" id="AXX85664.1"/>
    </source>
</evidence>
<accession>A0AAD0WP71</accession>
<dbReference type="RefSeq" id="WP_115588089.1">
    <property type="nucleotide sequence ID" value="NZ_CP032099.1"/>
</dbReference>
<dbReference type="Pfam" id="PF13578">
    <property type="entry name" value="Methyltransf_24"/>
    <property type="match status" value="1"/>
</dbReference>
<dbReference type="GeneID" id="61751638"/>